<feature type="domain" description="Homeobox" evidence="6">
    <location>
        <begin position="110"/>
        <end position="170"/>
    </location>
</feature>
<dbReference type="Pfam" id="PF00046">
    <property type="entry name" value="Homeodomain"/>
    <property type="match status" value="1"/>
</dbReference>
<keyword evidence="3 4" id="KW-0539">Nucleus</keyword>
<dbReference type="KEGG" id="aten:116303348"/>
<dbReference type="PRINTS" id="PR00024">
    <property type="entry name" value="HOMEOBOX"/>
</dbReference>
<dbReference type="GO" id="GO:0000981">
    <property type="term" value="F:DNA-binding transcription factor activity, RNA polymerase II-specific"/>
    <property type="evidence" value="ECO:0007669"/>
    <property type="project" value="InterPro"/>
</dbReference>
<dbReference type="InterPro" id="IPR009057">
    <property type="entry name" value="Homeodomain-like_sf"/>
</dbReference>
<dbReference type="OrthoDB" id="6159439at2759"/>
<dbReference type="InParanoid" id="A0A6P8IPC3"/>
<evidence type="ECO:0000313" key="8">
    <source>
        <dbReference type="RefSeq" id="XP_031568739.1"/>
    </source>
</evidence>
<protein>
    <submittedName>
        <fullName evidence="8">Homeobox protein Hox-A5-like</fullName>
    </submittedName>
</protein>
<keyword evidence="7" id="KW-1185">Reference proteome</keyword>
<dbReference type="PANTHER" id="PTHR45664">
    <property type="entry name" value="PROTEIN ZERKNUELLT 1-RELATED"/>
    <property type="match status" value="1"/>
</dbReference>
<reference evidence="8" key="1">
    <citation type="submission" date="2025-08" db="UniProtKB">
        <authorList>
            <consortium name="RefSeq"/>
        </authorList>
    </citation>
    <scope>IDENTIFICATION</scope>
    <source>
        <tissue evidence="8">Tentacle</tissue>
    </source>
</reference>
<dbReference type="RefSeq" id="XP_031568739.1">
    <property type="nucleotide sequence ID" value="XM_031712879.1"/>
</dbReference>
<dbReference type="Gene3D" id="1.10.10.60">
    <property type="entry name" value="Homeodomain-like"/>
    <property type="match status" value="1"/>
</dbReference>
<proteinExistence type="predicted"/>
<dbReference type="SUPFAM" id="SSF46689">
    <property type="entry name" value="Homeodomain-like"/>
    <property type="match status" value="1"/>
</dbReference>
<dbReference type="PANTHER" id="PTHR45664:SF12">
    <property type="entry name" value="PANCREAS_DUODENUM HOMEOBOX PROTEIN 1"/>
    <property type="match status" value="1"/>
</dbReference>
<evidence type="ECO:0000259" key="6">
    <source>
        <dbReference type="PROSITE" id="PS50071"/>
    </source>
</evidence>
<dbReference type="GO" id="GO:0000978">
    <property type="term" value="F:RNA polymerase II cis-regulatory region sequence-specific DNA binding"/>
    <property type="evidence" value="ECO:0007669"/>
    <property type="project" value="TreeGrafter"/>
</dbReference>
<comment type="subcellular location">
    <subcellularLocation>
        <location evidence="4 5">Nucleus</location>
    </subcellularLocation>
</comment>
<evidence type="ECO:0000256" key="3">
    <source>
        <dbReference type="ARBA" id="ARBA00023242"/>
    </source>
</evidence>
<sequence length="208" mass="24407">MSGACKSKSANMELSTSYANSETMLQNYSQQLCQARECQIGQAKNSRDCYIGQNVGVVEQEGAYQRPCGALEEPSKSSNLLSAVRIQEYLLEPMYSWMKPKKGDPNQFVRTSKRHRTSYSNKQLLELEKEFHFSRYLCTTRRKEISKSLHLSERQVKIWFQNRRMKWKKDEKLKGQQTFQAHSDENIDLRSMSHIPRMPSFEQNSHYF</sequence>
<organism evidence="7 8">
    <name type="scientific">Actinia tenebrosa</name>
    <name type="common">Australian red waratah sea anemone</name>
    <dbReference type="NCBI Taxonomy" id="6105"/>
    <lineage>
        <taxon>Eukaryota</taxon>
        <taxon>Metazoa</taxon>
        <taxon>Cnidaria</taxon>
        <taxon>Anthozoa</taxon>
        <taxon>Hexacorallia</taxon>
        <taxon>Actiniaria</taxon>
        <taxon>Actiniidae</taxon>
        <taxon>Actinia</taxon>
    </lineage>
</organism>
<evidence type="ECO:0000256" key="4">
    <source>
        <dbReference type="PROSITE-ProRule" id="PRU00108"/>
    </source>
</evidence>
<name>A0A6P8IPC3_ACTTE</name>
<gene>
    <name evidence="8" type="primary">LOC116303348</name>
</gene>
<feature type="DNA-binding region" description="Homeobox" evidence="4">
    <location>
        <begin position="112"/>
        <end position="171"/>
    </location>
</feature>
<dbReference type="GO" id="GO:0005634">
    <property type="term" value="C:nucleus"/>
    <property type="evidence" value="ECO:0007669"/>
    <property type="project" value="UniProtKB-SubCell"/>
</dbReference>
<dbReference type="SMART" id="SM00389">
    <property type="entry name" value="HOX"/>
    <property type="match status" value="1"/>
</dbReference>
<dbReference type="InterPro" id="IPR020479">
    <property type="entry name" value="HD_metazoa"/>
</dbReference>
<dbReference type="PROSITE" id="PS50071">
    <property type="entry name" value="HOMEOBOX_2"/>
    <property type="match status" value="1"/>
</dbReference>
<evidence type="ECO:0000256" key="2">
    <source>
        <dbReference type="ARBA" id="ARBA00023155"/>
    </source>
</evidence>
<dbReference type="AlphaFoldDB" id="A0A6P8IPC3"/>
<keyword evidence="2 4" id="KW-0371">Homeobox</keyword>
<evidence type="ECO:0000256" key="1">
    <source>
        <dbReference type="ARBA" id="ARBA00023125"/>
    </source>
</evidence>
<evidence type="ECO:0000313" key="7">
    <source>
        <dbReference type="Proteomes" id="UP000515163"/>
    </source>
</evidence>
<dbReference type="GO" id="GO:0045944">
    <property type="term" value="P:positive regulation of transcription by RNA polymerase II"/>
    <property type="evidence" value="ECO:0007669"/>
    <property type="project" value="UniProtKB-ARBA"/>
</dbReference>
<dbReference type="InterPro" id="IPR017970">
    <property type="entry name" value="Homeobox_CS"/>
</dbReference>
<keyword evidence="1 4" id="KW-0238">DNA-binding</keyword>
<dbReference type="Proteomes" id="UP000515163">
    <property type="component" value="Unplaced"/>
</dbReference>
<dbReference type="InterPro" id="IPR001356">
    <property type="entry name" value="HD"/>
</dbReference>
<evidence type="ECO:0000256" key="5">
    <source>
        <dbReference type="RuleBase" id="RU000682"/>
    </source>
</evidence>
<dbReference type="FunCoup" id="A0A6P8IPC3">
    <property type="interactions" value="1533"/>
</dbReference>
<dbReference type="PROSITE" id="PS00027">
    <property type="entry name" value="HOMEOBOX_1"/>
    <property type="match status" value="1"/>
</dbReference>
<dbReference type="CDD" id="cd00086">
    <property type="entry name" value="homeodomain"/>
    <property type="match status" value="1"/>
</dbReference>
<accession>A0A6P8IPC3</accession>
<dbReference type="GeneID" id="116303348"/>